<organism evidence="1 2">
    <name type="scientific">Plectus sambesii</name>
    <dbReference type="NCBI Taxonomy" id="2011161"/>
    <lineage>
        <taxon>Eukaryota</taxon>
        <taxon>Metazoa</taxon>
        <taxon>Ecdysozoa</taxon>
        <taxon>Nematoda</taxon>
        <taxon>Chromadorea</taxon>
        <taxon>Plectida</taxon>
        <taxon>Plectina</taxon>
        <taxon>Plectoidea</taxon>
        <taxon>Plectidae</taxon>
        <taxon>Plectus</taxon>
    </lineage>
</organism>
<evidence type="ECO:0000313" key="2">
    <source>
        <dbReference type="WBParaSite" id="PSAMB.scaffold1556size30033.g13713.t1"/>
    </source>
</evidence>
<keyword evidence="1" id="KW-1185">Reference proteome</keyword>
<evidence type="ECO:0000313" key="1">
    <source>
        <dbReference type="Proteomes" id="UP000887566"/>
    </source>
</evidence>
<name>A0A914V807_9BILA</name>
<proteinExistence type="predicted"/>
<dbReference type="Proteomes" id="UP000887566">
    <property type="component" value="Unplaced"/>
</dbReference>
<dbReference type="WBParaSite" id="PSAMB.scaffold1556size30033.g13713.t1">
    <property type="protein sequence ID" value="PSAMB.scaffold1556size30033.g13713.t1"/>
    <property type="gene ID" value="PSAMB.scaffold1556size30033.g13713"/>
</dbReference>
<dbReference type="AlphaFoldDB" id="A0A914V807"/>
<protein>
    <submittedName>
        <fullName evidence="2">Uncharacterized protein</fullName>
    </submittedName>
</protein>
<accession>A0A914V807</accession>
<reference evidence="2" key="1">
    <citation type="submission" date="2022-11" db="UniProtKB">
        <authorList>
            <consortium name="WormBaseParasite"/>
        </authorList>
    </citation>
    <scope>IDENTIFICATION</scope>
</reference>
<sequence>MSQQQVTPSVIASANLNGFAQTAPVDEGQQFDPQIILPDNFEVGKATADGNGFFDSFRQSLEQQRGITVTVEQLRQDLELQQMFLALVQVYQIYLRKFLEKKILRIKMY</sequence>